<dbReference type="Gene3D" id="3.40.30.10">
    <property type="entry name" value="Glutaredoxin"/>
    <property type="match status" value="1"/>
</dbReference>
<feature type="signal peptide" evidence="1">
    <location>
        <begin position="1"/>
        <end position="20"/>
    </location>
</feature>
<dbReference type="PROSITE" id="PS51352">
    <property type="entry name" value="THIOREDOXIN_2"/>
    <property type="match status" value="1"/>
</dbReference>
<feature type="domain" description="Thioredoxin" evidence="2">
    <location>
        <begin position="342"/>
        <end position="502"/>
    </location>
</feature>
<dbReference type="PANTHER" id="PTHR42852">
    <property type="entry name" value="THIOL:DISULFIDE INTERCHANGE PROTEIN DSBE"/>
    <property type="match status" value="1"/>
</dbReference>
<evidence type="ECO:0000313" key="4">
    <source>
        <dbReference type="Proteomes" id="UP001378956"/>
    </source>
</evidence>
<feature type="chain" id="PRO_5045884571" evidence="1">
    <location>
        <begin position="21"/>
        <end position="506"/>
    </location>
</feature>
<dbReference type="CDD" id="cd02966">
    <property type="entry name" value="TlpA_like_family"/>
    <property type="match status" value="1"/>
</dbReference>
<reference evidence="3 4" key="1">
    <citation type="submission" date="2024-03" db="EMBL/GenBank/DDBJ databases">
        <title>Sequence of Lycoming College Course Isolates.</title>
        <authorList>
            <person name="Plotts O."/>
            <person name="Newman J."/>
        </authorList>
    </citation>
    <scope>NUCLEOTIDE SEQUENCE [LARGE SCALE GENOMIC DNA]</scope>
    <source>
        <strain evidence="3 4">CJB-3</strain>
    </source>
</reference>
<dbReference type="Proteomes" id="UP001378956">
    <property type="component" value="Unassembled WGS sequence"/>
</dbReference>
<dbReference type="InterPro" id="IPR036249">
    <property type="entry name" value="Thioredoxin-like_sf"/>
</dbReference>
<sequence>MKHQFYLTAFFSLFLTSVTAQTTKEIVKSDDVVIEGTLTDPLIASSPNQKATVTIRISTFATTADGFPATNYVQEVSADRKFKFVIPAPSSRFYMDIYFEPAKDKYWAFLDNIYILEKGDRIKCNLSSDYFEFSGKGSAKLNCQSAINKHQYHPKTVINEVNVSENSKEIEDNKLDSILNLRLAVVNKYAPTLGNEMTDIMIANCYGMRYFLWLRTGYITSQTAQKFLNFTATTAYKKIDFSLNQKMKPDFLVASPIYCDFLFQKICVESLRYNDWKTARSEERNRYMFKTIKDNYTGIIREKLLTIFFLKARNSFPWLQEALPIIKDDFYKKLLTHLQRTNADGLPFYPFELENSKGNVVKLTDFKDKVIILDFWFTGCSPCKKLNEAMKPVIDRYKGNPNVEFVSISIDANKSTWLRSIKTGEYTHELSVNLYAGKKNIATGGTNPLISNYNVTSYPKLFIVKEGKMYSSNPPVPLLLDEKNPSKGNTRKLIELIDKALKIENR</sequence>
<organism evidence="3 4">
    <name type="scientific">Pedobacter panaciterrae</name>
    <dbReference type="NCBI Taxonomy" id="363849"/>
    <lineage>
        <taxon>Bacteria</taxon>
        <taxon>Pseudomonadati</taxon>
        <taxon>Bacteroidota</taxon>
        <taxon>Sphingobacteriia</taxon>
        <taxon>Sphingobacteriales</taxon>
        <taxon>Sphingobacteriaceae</taxon>
        <taxon>Pedobacter</taxon>
    </lineage>
</organism>
<evidence type="ECO:0000313" key="3">
    <source>
        <dbReference type="EMBL" id="MEJ2901679.1"/>
    </source>
</evidence>
<keyword evidence="4" id="KW-1185">Reference proteome</keyword>
<dbReference type="InterPro" id="IPR050553">
    <property type="entry name" value="Thioredoxin_ResA/DsbE_sf"/>
</dbReference>
<dbReference type="RefSeq" id="WP_337715492.1">
    <property type="nucleotide sequence ID" value="NZ_JBBEUB010000001.1"/>
</dbReference>
<evidence type="ECO:0000259" key="2">
    <source>
        <dbReference type="PROSITE" id="PS51352"/>
    </source>
</evidence>
<dbReference type="Pfam" id="PF13905">
    <property type="entry name" value="Thioredoxin_8"/>
    <property type="match status" value="1"/>
</dbReference>
<name>A0ABU8NHF7_9SPHI</name>
<dbReference type="EMBL" id="JBBEUB010000001">
    <property type="protein sequence ID" value="MEJ2901679.1"/>
    <property type="molecule type" value="Genomic_DNA"/>
</dbReference>
<dbReference type="SUPFAM" id="SSF52833">
    <property type="entry name" value="Thioredoxin-like"/>
    <property type="match status" value="1"/>
</dbReference>
<dbReference type="InterPro" id="IPR012336">
    <property type="entry name" value="Thioredoxin-like_fold"/>
</dbReference>
<protein>
    <submittedName>
        <fullName evidence="3">Thioredoxin family protein</fullName>
    </submittedName>
</protein>
<dbReference type="InterPro" id="IPR013766">
    <property type="entry name" value="Thioredoxin_domain"/>
</dbReference>
<accession>A0ABU8NHF7</accession>
<gene>
    <name evidence="3" type="ORF">WAE58_04560</name>
</gene>
<proteinExistence type="predicted"/>
<comment type="caution">
    <text evidence="3">The sequence shown here is derived from an EMBL/GenBank/DDBJ whole genome shotgun (WGS) entry which is preliminary data.</text>
</comment>
<keyword evidence="1" id="KW-0732">Signal</keyword>
<evidence type="ECO:0000256" key="1">
    <source>
        <dbReference type="SAM" id="SignalP"/>
    </source>
</evidence>
<dbReference type="PANTHER" id="PTHR42852:SF13">
    <property type="entry name" value="PROTEIN DIPZ"/>
    <property type="match status" value="1"/>
</dbReference>